<name>A0AC35GSZ0_9BILA</name>
<dbReference type="WBParaSite" id="PS1159_v2.g8377.t1">
    <property type="protein sequence ID" value="PS1159_v2.g8377.t1"/>
    <property type="gene ID" value="PS1159_v2.g8377"/>
</dbReference>
<organism evidence="1 2">
    <name type="scientific">Panagrolaimus sp. PS1159</name>
    <dbReference type="NCBI Taxonomy" id="55785"/>
    <lineage>
        <taxon>Eukaryota</taxon>
        <taxon>Metazoa</taxon>
        <taxon>Ecdysozoa</taxon>
        <taxon>Nematoda</taxon>
        <taxon>Chromadorea</taxon>
        <taxon>Rhabditida</taxon>
        <taxon>Tylenchina</taxon>
        <taxon>Panagrolaimomorpha</taxon>
        <taxon>Panagrolaimoidea</taxon>
        <taxon>Panagrolaimidae</taxon>
        <taxon>Panagrolaimus</taxon>
    </lineage>
</organism>
<protein>
    <submittedName>
        <fullName evidence="2">G-protein coupled receptors family 1 profile domain-containing protein</fullName>
    </submittedName>
</protein>
<evidence type="ECO:0000313" key="1">
    <source>
        <dbReference type="Proteomes" id="UP000887580"/>
    </source>
</evidence>
<sequence>MLPHIYIRLTSNYSFALTALALILPVPTFIISGIFSYGFKNVYNQDEQCILQQALSEQMFIALRGIRIGATLLGVLLYIIVAKRIYKILKPSNDIRVFNATNRKRIFSMTTTFLMITINQLILFILPDIVILLLPKATSSLSFIFYVMNMNKGIVNIIIFVLTQRELRRAIAKKLWNAASTQLFAFTEKNSTTKIQQNINNSNKHAMTTIY</sequence>
<accession>A0AC35GSZ0</accession>
<evidence type="ECO:0000313" key="2">
    <source>
        <dbReference type="WBParaSite" id="PS1159_v2.g8377.t1"/>
    </source>
</evidence>
<proteinExistence type="predicted"/>
<dbReference type="Proteomes" id="UP000887580">
    <property type="component" value="Unplaced"/>
</dbReference>
<reference evidence="2" key="1">
    <citation type="submission" date="2022-11" db="UniProtKB">
        <authorList>
            <consortium name="WormBaseParasite"/>
        </authorList>
    </citation>
    <scope>IDENTIFICATION</scope>
</reference>